<sequence>MTNASDMALAVDLTAATAAVTSAAVLEVSRQADALLGGRRIPGGPGWEEWSGSAAEAEWEVANQLVQLRLCLAANLDPLFIVLGLRRWGVTWEVIAKAAGTSRQAAHERWGRRVLEILDGYGTGELGGPVADDERDLR</sequence>
<dbReference type="Proteomes" id="UP001183643">
    <property type="component" value="Unassembled WGS sequence"/>
</dbReference>
<proteinExistence type="predicted"/>
<protein>
    <submittedName>
        <fullName evidence="1">Uncharacterized protein</fullName>
    </submittedName>
</protein>
<keyword evidence="2" id="KW-1185">Reference proteome</keyword>
<evidence type="ECO:0000313" key="1">
    <source>
        <dbReference type="EMBL" id="MDR7278472.1"/>
    </source>
</evidence>
<organism evidence="1 2">
    <name type="scientific">Catenuloplanes atrovinosus</name>
    <dbReference type="NCBI Taxonomy" id="137266"/>
    <lineage>
        <taxon>Bacteria</taxon>
        <taxon>Bacillati</taxon>
        <taxon>Actinomycetota</taxon>
        <taxon>Actinomycetes</taxon>
        <taxon>Micromonosporales</taxon>
        <taxon>Micromonosporaceae</taxon>
        <taxon>Catenuloplanes</taxon>
    </lineage>
</organism>
<evidence type="ECO:0000313" key="2">
    <source>
        <dbReference type="Proteomes" id="UP001183643"/>
    </source>
</evidence>
<gene>
    <name evidence="1" type="ORF">J2S41_005250</name>
</gene>
<name>A0AAE4CBV4_9ACTN</name>
<dbReference type="EMBL" id="JAVDYB010000001">
    <property type="protein sequence ID" value="MDR7278472.1"/>
    <property type="molecule type" value="Genomic_DNA"/>
</dbReference>
<reference evidence="1" key="1">
    <citation type="submission" date="2023-07" db="EMBL/GenBank/DDBJ databases">
        <title>Sequencing the genomes of 1000 actinobacteria strains.</title>
        <authorList>
            <person name="Klenk H.-P."/>
        </authorList>
    </citation>
    <scope>NUCLEOTIDE SEQUENCE</scope>
    <source>
        <strain evidence="1">DSM 44707</strain>
    </source>
</reference>
<comment type="caution">
    <text evidence="1">The sequence shown here is derived from an EMBL/GenBank/DDBJ whole genome shotgun (WGS) entry which is preliminary data.</text>
</comment>
<dbReference type="AlphaFoldDB" id="A0AAE4CBV4"/>
<dbReference type="RefSeq" id="WP_310371411.1">
    <property type="nucleotide sequence ID" value="NZ_JAVDYB010000001.1"/>
</dbReference>
<accession>A0AAE4CBV4</accession>